<evidence type="ECO:0000313" key="1">
    <source>
        <dbReference type="EMBL" id="BFF94003.1"/>
    </source>
</evidence>
<name>A0AAU9FEB1_DROMD</name>
<dbReference type="Proteomes" id="UP001500889">
    <property type="component" value="Chromosome U"/>
</dbReference>
<gene>
    <name evidence="1" type="ORF">DMAD_11738</name>
</gene>
<keyword evidence="2" id="KW-1185">Reference proteome</keyword>
<organism evidence="1 2">
    <name type="scientific">Drosophila madeirensis</name>
    <name type="common">Fruit fly</name>
    <dbReference type="NCBI Taxonomy" id="30013"/>
    <lineage>
        <taxon>Eukaryota</taxon>
        <taxon>Metazoa</taxon>
        <taxon>Ecdysozoa</taxon>
        <taxon>Arthropoda</taxon>
        <taxon>Hexapoda</taxon>
        <taxon>Insecta</taxon>
        <taxon>Pterygota</taxon>
        <taxon>Neoptera</taxon>
        <taxon>Endopterygota</taxon>
        <taxon>Diptera</taxon>
        <taxon>Brachycera</taxon>
        <taxon>Muscomorpha</taxon>
        <taxon>Ephydroidea</taxon>
        <taxon>Drosophilidae</taxon>
        <taxon>Drosophila</taxon>
        <taxon>Sophophora</taxon>
    </lineage>
</organism>
<proteinExistence type="predicted"/>
<protein>
    <submittedName>
        <fullName evidence="1">Uncharacterized protein</fullName>
    </submittedName>
</protein>
<evidence type="ECO:0000313" key="2">
    <source>
        <dbReference type="Proteomes" id="UP001500889"/>
    </source>
</evidence>
<sequence length="719" mass="82075">MEQHEDSLCQNDEEQWSIEDDTLFQPCGLISVSAAPSCKSVFITWNELYLLNFRFKKPKGSNKLKMSRVRIPLPRGSGNHLRSIHSLKYNTILLMSDGQIYCFGSIKALHTVSWLSGVRCFAPTDQGFSVIREREQRLLLETYLDLPGLEKGESTLQHTFDITYDEQNIFQCDWKSEKYTLTTLKVSDEEEHFMQRLFGANVVRQQFVHIFSIAGHMFALVSNAEAEESEQAYHIELLCVYAAPIHCVRLLPRQNLCLVILSSGSVDIWHVSKLLGIKQRLMHHTGSEWLDYDFDASSENGDLYYTNGEQLVRLRVKYNAQLDECLVQSTAKSVPGIQACTWVSHSEQLVCLSDNNMFYRIAFGVDSEGAHKKTSLLSDFTPAAIQRLRQNTQELDKYERQPVLLQLAIQREYQKQQLVSVGSNNKLIAGSCKASLEFHRQIPLSGDAVMLLQPAQEMDLHSNCVYAIFKLSLASCEQLMHSTHWQLLLTIDDHQTRVHVLPELLLNRRFHLVVPLRKRRSERLPELTLKLVAFIELHGQLSAVLIPILVEENSYTYSALFGGSVTAVNLRSDNDLPMYNKKTGPTICHKFRLPNNLTLDQVANLFNAAGNLKENLLDIFFTDIKLRIQRITEDGEEENLPLSLQSDDPSAIFYFKHHILLNVELLGANRDSTVLNQVMKFQCETERLYGTQRADGSNCGTNIRLRLESQYSAIRNTIL</sequence>
<accession>A0AAU9FEB1</accession>
<dbReference type="AlphaFoldDB" id="A0AAU9FEB1"/>
<reference evidence="1 2" key="1">
    <citation type="submission" date="2024-02" db="EMBL/GenBank/DDBJ databases">
        <title>A chromosome-level genome assembly of Drosophila madeirensis, a fruit fly species endemic to Madeira island.</title>
        <authorList>
            <person name="Tomihara K."/>
            <person name="Llopart A."/>
            <person name="Yamamoto D."/>
        </authorList>
    </citation>
    <scope>NUCLEOTIDE SEQUENCE [LARGE SCALE GENOMIC DNA]</scope>
    <source>
        <strain evidence="1 2">RF1</strain>
    </source>
</reference>
<dbReference type="EMBL" id="AP029264">
    <property type="protein sequence ID" value="BFF94003.1"/>
    <property type="molecule type" value="Genomic_DNA"/>
</dbReference>